<dbReference type="EMBL" id="JACOOI010000056">
    <property type="protein sequence ID" value="MBC5646422.1"/>
    <property type="molecule type" value="Genomic_DNA"/>
</dbReference>
<feature type="region of interest" description="Disordered" evidence="1">
    <location>
        <begin position="361"/>
        <end position="389"/>
    </location>
</feature>
<proteinExistence type="predicted"/>
<dbReference type="Pfam" id="PF13149">
    <property type="entry name" value="Mfa_like_1"/>
    <property type="match status" value="1"/>
</dbReference>
<dbReference type="PROSITE" id="PS51257">
    <property type="entry name" value="PROKAR_LIPOPROTEIN"/>
    <property type="match status" value="1"/>
</dbReference>
<comment type="caution">
    <text evidence="3">The sequence shown here is derived from an EMBL/GenBank/DDBJ whole genome shotgun (WGS) entry which is preliminary data.</text>
</comment>
<evidence type="ECO:0000313" key="3">
    <source>
        <dbReference type="EMBL" id="MBC5646422.1"/>
    </source>
</evidence>
<dbReference type="CDD" id="cd13121">
    <property type="entry name" value="BF2867_like_C"/>
    <property type="match status" value="1"/>
</dbReference>
<accession>A0ABR7E9H6</accession>
<dbReference type="Proteomes" id="UP000644010">
    <property type="component" value="Unassembled WGS sequence"/>
</dbReference>
<feature type="chain" id="PRO_5045087295" evidence="2">
    <location>
        <begin position="25"/>
        <end position="389"/>
    </location>
</feature>
<organism evidence="3 4">
    <name type="scientific">Parabacteroides segnis</name>
    <dbReference type="NCBI Taxonomy" id="2763058"/>
    <lineage>
        <taxon>Bacteria</taxon>
        <taxon>Pseudomonadati</taxon>
        <taxon>Bacteroidota</taxon>
        <taxon>Bacteroidia</taxon>
        <taxon>Bacteroidales</taxon>
        <taxon>Tannerellaceae</taxon>
        <taxon>Parabacteroides</taxon>
    </lineage>
</organism>
<keyword evidence="4" id="KW-1185">Reference proteome</keyword>
<dbReference type="InterPro" id="IPR025049">
    <property type="entry name" value="Mfa-like_1"/>
</dbReference>
<evidence type="ECO:0000256" key="2">
    <source>
        <dbReference type="SAM" id="SignalP"/>
    </source>
</evidence>
<feature type="signal peptide" evidence="2">
    <location>
        <begin position="1"/>
        <end position="24"/>
    </location>
</feature>
<reference evidence="3 4" key="1">
    <citation type="submission" date="2020-08" db="EMBL/GenBank/DDBJ databases">
        <title>Genome public.</title>
        <authorList>
            <person name="Liu C."/>
            <person name="Sun Q."/>
        </authorList>
    </citation>
    <scope>NUCLEOTIDE SEQUENCE [LARGE SCALE GENOMIC DNA]</scope>
    <source>
        <strain evidence="3 4">BX2</strain>
    </source>
</reference>
<dbReference type="RefSeq" id="WP_186961890.1">
    <property type="nucleotide sequence ID" value="NZ_JACOOI010000056.1"/>
</dbReference>
<evidence type="ECO:0000313" key="4">
    <source>
        <dbReference type="Proteomes" id="UP000644010"/>
    </source>
</evidence>
<sequence>MVKQNNIKKSFVLLLLLAACTSSDEEWSSDGKYAVLSPRIQMEGSKTRAVIIGTDANPGTNQINQVQLFITRNADSHTVYPNTESGWDGLSVYTLTSGISDGSDEWKGTPAVNLSSDMARIFAFYPPIKAEDSNMGFIPSNADEKHKIKVTVPASQEFDGTNDQDCTATDYLYGSASGEVGVASPITANNAAETADKKPFSPEISMQHALSLLVFTLQSKSGRDVDQIYDYVKEIRLSTTNGTNPFRVSGAADKNTMQINDGTLALDNSPTLTLTATAGTARLCGIAGSPAPVAYGLVAPLETAPSDLKLTVVLDKKGETTSDKRELSVTLPPKAWQKGNRYKFNLTLTDREIAVESTEISTWGNGWGGDDSQGDGSLYPDGYEPSKGI</sequence>
<keyword evidence="2" id="KW-0732">Signal</keyword>
<evidence type="ECO:0000256" key="1">
    <source>
        <dbReference type="SAM" id="MobiDB-lite"/>
    </source>
</evidence>
<name>A0ABR7E9H6_9BACT</name>
<dbReference type="Gene3D" id="2.60.40.2630">
    <property type="match status" value="1"/>
</dbReference>
<gene>
    <name evidence="3" type="ORF">H8S77_26520</name>
</gene>
<protein>
    <submittedName>
        <fullName evidence="3">Fimbrillin family protein</fullName>
    </submittedName>
</protein>